<dbReference type="Proteomes" id="UP001162060">
    <property type="component" value="Unassembled WGS sequence"/>
</dbReference>
<evidence type="ECO:0000313" key="2">
    <source>
        <dbReference type="EMBL" id="CAK7893163.1"/>
    </source>
</evidence>
<dbReference type="Pfam" id="PF12776">
    <property type="entry name" value="Myb_DNA-bind_3"/>
    <property type="match status" value="1"/>
</dbReference>
<proteinExistence type="predicted"/>
<dbReference type="InterPro" id="IPR024752">
    <property type="entry name" value="Myb/SANT-like_dom"/>
</dbReference>
<comment type="caution">
    <text evidence="3">The sequence shown here is derived from an EMBL/GenBank/DDBJ whole genome shotgun (WGS) entry which is preliminary data.</text>
</comment>
<dbReference type="EMBL" id="CAKLBY020000264">
    <property type="protein sequence ID" value="CAK7941250.1"/>
    <property type="molecule type" value="Genomic_DNA"/>
</dbReference>
<feature type="domain" description="Myb/SANT-like" evidence="1">
    <location>
        <begin position="2"/>
        <end position="56"/>
    </location>
</feature>
<accession>A0AAV1V5Z6</accession>
<reference evidence="3" key="1">
    <citation type="submission" date="2024-01" db="EMBL/GenBank/DDBJ databases">
        <authorList>
            <person name="Webb A."/>
        </authorList>
    </citation>
    <scope>NUCLEOTIDE SEQUENCE</scope>
    <source>
        <strain evidence="3">Pm1</strain>
    </source>
</reference>
<gene>
    <name evidence="3" type="ORF">PM001_LOCUS26400</name>
    <name evidence="2" type="ORF">PM001_LOCUS547</name>
</gene>
<sequence length="71" mass="8410">MRFNAFFIVAYTLHQLQSRHAILRDHFEMWQSIKDNSGFGFDEDVGVPTEMYHVWDELVEGLQEEECPCES</sequence>
<evidence type="ECO:0000259" key="1">
    <source>
        <dbReference type="Pfam" id="PF12776"/>
    </source>
</evidence>
<dbReference type="AlphaFoldDB" id="A0AAV1V5Z6"/>
<name>A0AAV1V5Z6_9STRA</name>
<organism evidence="3 4">
    <name type="scientific">Peronospora matthiolae</name>
    <dbReference type="NCBI Taxonomy" id="2874970"/>
    <lineage>
        <taxon>Eukaryota</taxon>
        <taxon>Sar</taxon>
        <taxon>Stramenopiles</taxon>
        <taxon>Oomycota</taxon>
        <taxon>Peronosporomycetes</taxon>
        <taxon>Peronosporales</taxon>
        <taxon>Peronosporaceae</taxon>
        <taxon>Peronospora</taxon>
    </lineage>
</organism>
<protein>
    <recommendedName>
        <fullName evidence="1">Myb/SANT-like domain-containing protein</fullName>
    </recommendedName>
</protein>
<evidence type="ECO:0000313" key="4">
    <source>
        <dbReference type="Proteomes" id="UP001162060"/>
    </source>
</evidence>
<dbReference type="EMBL" id="CAKLBY020000003">
    <property type="protein sequence ID" value="CAK7893163.1"/>
    <property type="molecule type" value="Genomic_DNA"/>
</dbReference>
<evidence type="ECO:0000313" key="3">
    <source>
        <dbReference type="EMBL" id="CAK7941250.1"/>
    </source>
</evidence>